<evidence type="ECO:0000259" key="2">
    <source>
        <dbReference type="Pfam" id="PF13421"/>
    </source>
</evidence>
<evidence type="ECO:0000313" key="4">
    <source>
        <dbReference type="Proteomes" id="UP001162741"/>
    </source>
</evidence>
<dbReference type="PANTHER" id="PTHR37826:SF2">
    <property type="entry name" value="ZINC-RIBBON DOMAIN-CONTAINING PROTEIN"/>
    <property type="match status" value="1"/>
</dbReference>
<gene>
    <name evidence="3" type="ORF">MKQ68_24970</name>
</gene>
<dbReference type="Pfam" id="PF13421">
    <property type="entry name" value="Band_7_1"/>
    <property type="match status" value="1"/>
</dbReference>
<protein>
    <submittedName>
        <fullName evidence="3">SPFH domain-containing protein</fullName>
    </submittedName>
</protein>
<organism evidence="3 4">
    <name type="scientific">Chitinophaga horti</name>
    <dbReference type="NCBI Taxonomy" id="2920382"/>
    <lineage>
        <taxon>Bacteria</taxon>
        <taxon>Pseudomonadati</taxon>
        <taxon>Bacteroidota</taxon>
        <taxon>Chitinophagia</taxon>
        <taxon>Chitinophagales</taxon>
        <taxon>Chitinophagaceae</taxon>
        <taxon>Chitinophaga</taxon>
    </lineage>
</organism>
<reference evidence="3" key="1">
    <citation type="submission" date="2022-10" db="EMBL/GenBank/DDBJ databases">
        <title>Chitinophaga sp. nov., isolated from soil.</title>
        <authorList>
            <person name="Jeon C.O."/>
        </authorList>
    </citation>
    <scope>NUCLEOTIDE SEQUENCE</scope>
    <source>
        <strain evidence="3">R8</strain>
    </source>
</reference>
<name>A0ABY6J582_9BACT</name>
<accession>A0ABY6J582</accession>
<dbReference type="SUPFAM" id="SSF117892">
    <property type="entry name" value="Band 7/SPFH domain"/>
    <property type="match status" value="1"/>
</dbReference>
<evidence type="ECO:0000259" key="1">
    <source>
        <dbReference type="Pfam" id="PF09851"/>
    </source>
</evidence>
<dbReference type="InterPro" id="IPR033880">
    <property type="entry name" value="SPFH_YdjI"/>
</dbReference>
<dbReference type="Proteomes" id="UP001162741">
    <property type="component" value="Chromosome"/>
</dbReference>
<dbReference type="Pfam" id="PF09851">
    <property type="entry name" value="SHOCT"/>
    <property type="match status" value="1"/>
</dbReference>
<sequence>MGLKDFFKKQLATVIDWENQQPGVLFHKYHFTSDEIKNRSKLIVGPGQGCILVYEGQMTEVITEEGTFDLSTDNHPFITTLLKLRQLFESEHKMRIYFYRRAECVNQHWGTSTPVKYVDPIYNFPVELGLHGNYSFKVTDPGAFFQNVVGSRDEYKTEEARELLQSRIPQTLAAHLAAAGLGYQQIDAQLENISAQLSAKLNETFTEIGFELTDFRINGTLFDKDTQARIRKIADVTADNLAAAQGGLNYVDMEKLKALRDAAANEGGMAGAGLQFGAGLELGKTMLGNKDADVDPVQQLQKLKLLLNEGIITQEEFDAKKKEWLSKM</sequence>
<dbReference type="InterPro" id="IPR036013">
    <property type="entry name" value="Band_7/SPFH_dom_sf"/>
</dbReference>
<feature type="domain" description="SPFH" evidence="2">
    <location>
        <begin position="27"/>
        <end position="221"/>
    </location>
</feature>
<dbReference type="EMBL" id="CP107006">
    <property type="protein sequence ID" value="UYQ93339.1"/>
    <property type="molecule type" value="Genomic_DNA"/>
</dbReference>
<dbReference type="PANTHER" id="PTHR37826">
    <property type="entry name" value="FLOTILLIN BAND_7_5 DOMAIN PROTEIN"/>
    <property type="match status" value="1"/>
</dbReference>
<feature type="domain" description="SHOCT" evidence="1">
    <location>
        <begin position="298"/>
        <end position="323"/>
    </location>
</feature>
<keyword evidence="4" id="KW-1185">Reference proteome</keyword>
<dbReference type="InterPro" id="IPR018649">
    <property type="entry name" value="SHOCT"/>
</dbReference>
<proteinExistence type="predicted"/>
<dbReference type="CDD" id="cd03408">
    <property type="entry name" value="SPFH_like_u1"/>
    <property type="match status" value="1"/>
</dbReference>
<dbReference type="RefSeq" id="WP_244841196.1">
    <property type="nucleotide sequence ID" value="NZ_CP107006.1"/>
</dbReference>
<evidence type="ECO:0000313" key="3">
    <source>
        <dbReference type="EMBL" id="UYQ93339.1"/>
    </source>
</evidence>